<evidence type="ECO:0000256" key="1">
    <source>
        <dbReference type="ARBA" id="ARBA00004323"/>
    </source>
</evidence>
<evidence type="ECO:0000256" key="8">
    <source>
        <dbReference type="ARBA" id="ARBA00023180"/>
    </source>
</evidence>
<gene>
    <name evidence="9" type="ORF">FV139_16540</name>
</gene>
<evidence type="ECO:0000256" key="5">
    <source>
        <dbReference type="ARBA" id="ARBA00022989"/>
    </source>
</evidence>
<dbReference type="EMBL" id="VRZA01000006">
    <property type="protein sequence ID" value="TXS91338.1"/>
    <property type="molecule type" value="Genomic_DNA"/>
</dbReference>
<dbReference type="AlphaFoldDB" id="A0A5C8ZS56"/>
<evidence type="ECO:0000256" key="4">
    <source>
        <dbReference type="ARBA" id="ARBA00022968"/>
    </source>
</evidence>
<keyword evidence="3" id="KW-0812">Transmembrane</keyword>
<dbReference type="GO" id="GO:0016020">
    <property type="term" value="C:membrane"/>
    <property type="evidence" value="ECO:0007669"/>
    <property type="project" value="InterPro"/>
</dbReference>
<comment type="caution">
    <text evidence="9">The sequence shown here is derived from an EMBL/GenBank/DDBJ whole genome shotgun (WGS) entry which is preliminary data.</text>
</comment>
<dbReference type="Gene3D" id="3.40.50.300">
    <property type="entry name" value="P-loop containing nucleotide triphosphate hydrolases"/>
    <property type="match status" value="1"/>
</dbReference>
<organism evidence="9 10">
    <name type="scientific">Parahaliea maris</name>
    <dbReference type="NCBI Taxonomy" id="2716870"/>
    <lineage>
        <taxon>Bacteria</taxon>
        <taxon>Pseudomonadati</taxon>
        <taxon>Pseudomonadota</taxon>
        <taxon>Gammaproteobacteria</taxon>
        <taxon>Cellvibrionales</taxon>
        <taxon>Halieaceae</taxon>
        <taxon>Parahaliea</taxon>
    </lineage>
</organism>
<dbReference type="InterPro" id="IPR027417">
    <property type="entry name" value="P-loop_NTPase"/>
</dbReference>
<proteinExistence type="predicted"/>
<keyword evidence="7" id="KW-0472">Membrane</keyword>
<protein>
    <recommendedName>
        <fullName evidence="11">Sulfotransferase family protein</fullName>
    </recommendedName>
</protein>
<evidence type="ECO:0000313" key="10">
    <source>
        <dbReference type="Proteomes" id="UP000321039"/>
    </source>
</evidence>
<reference evidence="9 10" key="1">
    <citation type="submission" date="2019-08" db="EMBL/GenBank/DDBJ databases">
        <title>Parahaliea maris sp. nov., isolated from the surface seawater.</title>
        <authorList>
            <person name="Liu Y."/>
        </authorList>
    </citation>
    <scope>NUCLEOTIDE SEQUENCE [LARGE SCALE GENOMIC DNA]</scope>
    <source>
        <strain evidence="9 10">HSLHS9</strain>
    </source>
</reference>
<name>A0A5C8ZS56_9GAMM</name>
<keyword evidence="2" id="KW-0808">Transferase</keyword>
<comment type="subcellular location">
    <subcellularLocation>
        <location evidence="1">Golgi apparatus membrane</location>
        <topology evidence="1">Single-pass type II membrane protein</topology>
    </subcellularLocation>
</comment>
<keyword evidence="6" id="KW-0333">Golgi apparatus</keyword>
<keyword evidence="4" id="KW-0735">Signal-anchor</keyword>
<evidence type="ECO:0000256" key="2">
    <source>
        <dbReference type="ARBA" id="ARBA00022679"/>
    </source>
</evidence>
<dbReference type="InterPro" id="IPR007734">
    <property type="entry name" value="Heparan_SO4_2-O-STrfase"/>
</dbReference>
<evidence type="ECO:0000313" key="9">
    <source>
        <dbReference type="EMBL" id="TXS91338.1"/>
    </source>
</evidence>
<evidence type="ECO:0000256" key="7">
    <source>
        <dbReference type="ARBA" id="ARBA00023136"/>
    </source>
</evidence>
<dbReference type="PANTHER" id="PTHR12129:SF15">
    <property type="entry name" value="URONYL 2-SULFOTRANSFERASE"/>
    <property type="match status" value="1"/>
</dbReference>
<keyword evidence="8" id="KW-0325">Glycoprotein</keyword>
<dbReference type="PANTHER" id="PTHR12129">
    <property type="entry name" value="HEPARAN SULFATE 2-O-SULFOTRANSFERASE"/>
    <property type="match status" value="1"/>
</dbReference>
<sequence length="276" mass="31478">MRHVLLHGHIFKNAGTTLDWALQRSFGPRFLYHQEEVEMRNRGEKRLAEVIFSAPDLTALSSHHMPIPTFRLANFCFHSLYLLRHPLRRAISVYSFERRQDVQTRGAKAAKRMGLQDYLRWRLEPDVPNTVRNYQTAYLAGCHRQFLDAGEMASLFGEAQTALGKLSLVGLVERFDDSMVLFETLLRPWFPDIDLAYVTQNRSQVSGEAGTLGEFSSPVEEMGKLAPAMVDANAYDLALYQLVSDKLDHAINGITGFEEKLRKFQERCMSVKDAHG</sequence>
<evidence type="ECO:0000256" key="3">
    <source>
        <dbReference type="ARBA" id="ARBA00022692"/>
    </source>
</evidence>
<dbReference type="GO" id="GO:0008146">
    <property type="term" value="F:sulfotransferase activity"/>
    <property type="evidence" value="ECO:0007669"/>
    <property type="project" value="InterPro"/>
</dbReference>
<dbReference type="RefSeq" id="WP_148069572.1">
    <property type="nucleotide sequence ID" value="NZ_VRZA01000006.1"/>
</dbReference>
<evidence type="ECO:0000256" key="6">
    <source>
        <dbReference type="ARBA" id="ARBA00023034"/>
    </source>
</evidence>
<keyword evidence="5" id="KW-1133">Transmembrane helix</keyword>
<accession>A0A5C8ZS56</accession>
<dbReference type="Proteomes" id="UP000321039">
    <property type="component" value="Unassembled WGS sequence"/>
</dbReference>
<keyword evidence="10" id="KW-1185">Reference proteome</keyword>
<evidence type="ECO:0008006" key="11">
    <source>
        <dbReference type="Google" id="ProtNLM"/>
    </source>
</evidence>